<evidence type="ECO:0008006" key="3">
    <source>
        <dbReference type="Google" id="ProtNLM"/>
    </source>
</evidence>
<name>K0PUG8_9HYPH</name>
<organism evidence="1 2">
    <name type="scientific">Rhizobium mesoamericanum STM3625</name>
    <dbReference type="NCBI Taxonomy" id="1211777"/>
    <lineage>
        <taxon>Bacteria</taxon>
        <taxon>Pseudomonadati</taxon>
        <taxon>Pseudomonadota</taxon>
        <taxon>Alphaproteobacteria</taxon>
        <taxon>Hyphomicrobiales</taxon>
        <taxon>Rhizobiaceae</taxon>
        <taxon>Rhizobium/Agrobacterium group</taxon>
        <taxon>Rhizobium</taxon>
    </lineage>
</organism>
<gene>
    <name evidence="1" type="ORF">BN77_1897</name>
</gene>
<dbReference type="EMBL" id="CANI01000007">
    <property type="protein sequence ID" value="CCM74757.1"/>
    <property type="molecule type" value="Genomic_DNA"/>
</dbReference>
<dbReference type="eggNOG" id="COG3801">
    <property type="taxonomic scope" value="Bacteria"/>
</dbReference>
<keyword evidence="2" id="KW-1185">Reference proteome</keyword>
<dbReference type="HOGENOM" id="CLU_138549_0_0_5"/>
<reference evidence="1 2" key="1">
    <citation type="journal article" date="2013" name="Genome Announc.">
        <title>Draft Genome Sequence of Rhizobium mesoamericanum STM3625, a Nitrogen-Fixing Symbiont of Mimosa pudica Isolated in French Guiana (South America).</title>
        <authorList>
            <person name="Moulin L."/>
            <person name="Mornico D."/>
            <person name="Melkonian R."/>
            <person name="Klonowska A."/>
        </authorList>
    </citation>
    <scope>NUCLEOTIDE SEQUENCE [LARGE SCALE GENOMIC DNA]</scope>
    <source>
        <strain evidence="1 2">STM3625</strain>
    </source>
</reference>
<accession>K0PUG8</accession>
<dbReference type="InterPro" id="IPR058532">
    <property type="entry name" value="YjbR/MT2646/Rv2570-like"/>
</dbReference>
<protein>
    <recommendedName>
        <fullName evidence="3">MmcQ/YjbR family DNA-binding protein</fullName>
    </recommendedName>
</protein>
<dbReference type="Pfam" id="PF04237">
    <property type="entry name" value="YjbR"/>
    <property type="match status" value="1"/>
</dbReference>
<dbReference type="AlphaFoldDB" id="K0PUG8"/>
<dbReference type="RefSeq" id="WP_007530806.1">
    <property type="nucleotide sequence ID" value="NZ_HF536772.1"/>
</dbReference>
<comment type="caution">
    <text evidence="1">The sequence shown here is derived from an EMBL/GenBank/DDBJ whole genome shotgun (WGS) entry which is preliminary data.</text>
</comment>
<evidence type="ECO:0000313" key="2">
    <source>
        <dbReference type="Proteomes" id="UP000009319"/>
    </source>
</evidence>
<evidence type="ECO:0000313" key="1">
    <source>
        <dbReference type="EMBL" id="CCM74757.1"/>
    </source>
</evidence>
<sequence length="117" mass="13170">MSDKVDTIFARLKRLSVEANLPDVEQSTSYGNPALKVGGKAFVVVKNNETIVLSISIDDKERLIEMAPDIYYQTSHYIGWPSMPLRAAMISDAELKERLIGAWRFRAPKRLAVNFQG</sequence>
<dbReference type="STRING" id="1211777.BN77_1897"/>
<dbReference type="Proteomes" id="UP000009319">
    <property type="component" value="Unassembled WGS sequence"/>
</dbReference>
<proteinExistence type="predicted"/>